<accession>A0A328P1B7</accession>
<reference evidence="1 2" key="1">
    <citation type="journal article" date="2018" name="Genet. Mol. Biol.">
        <title>The genome sequence of Dyella jiangningensis FCAV SCS01 from a lignocellulose-decomposing microbial consortium metagenome reveals potential for biotechnological applications.</title>
        <authorList>
            <person name="Desiderato J.G."/>
            <person name="Alvarenga D.O."/>
            <person name="Constancio M.T.L."/>
            <person name="Alves L.M.C."/>
            <person name="Varani A.M."/>
        </authorList>
    </citation>
    <scope>NUCLEOTIDE SEQUENCE [LARGE SCALE GENOMIC DNA]</scope>
    <source>
        <strain evidence="1 2">FCAV SCS01</strain>
    </source>
</reference>
<protein>
    <submittedName>
        <fullName evidence="1">Uncharacterized protein</fullName>
    </submittedName>
</protein>
<evidence type="ECO:0000313" key="1">
    <source>
        <dbReference type="EMBL" id="RAO75143.1"/>
    </source>
</evidence>
<dbReference type="EMBL" id="NFZS01000004">
    <property type="protein sequence ID" value="RAO75143.1"/>
    <property type="molecule type" value="Genomic_DNA"/>
</dbReference>
<dbReference type="Proteomes" id="UP000248926">
    <property type="component" value="Unassembled WGS sequence"/>
</dbReference>
<proteinExistence type="predicted"/>
<evidence type="ECO:0000313" key="2">
    <source>
        <dbReference type="Proteomes" id="UP000248926"/>
    </source>
</evidence>
<sequence>MAVLVGIYLLRVESVEIRREGASSWAASWTLLRSPSGNQLDWEPLTQRDTERTFAREADALRAGENEGATFARMLQGDEGLEPMTWNELHEAVPMREVTLPARRSCVVH</sequence>
<dbReference type="RefSeq" id="WP_111983631.1">
    <property type="nucleotide sequence ID" value="NZ_NFZS01000004.1"/>
</dbReference>
<name>A0A328P1B7_9GAMM</name>
<dbReference type="OrthoDB" id="5955119at2"/>
<gene>
    <name evidence="1" type="ORF">CA260_13635</name>
</gene>
<keyword evidence="2" id="KW-1185">Reference proteome</keyword>
<dbReference type="AlphaFoldDB" id="A0A328P1B7"/>
<organism evidence="1 2">
    <name type="scientific">Dyella jiangningensis</name>
    <dbReference type="NCBI Taxonomy" id="1379159"/>
    <lineage>
        <taxon>Bacteria</taxon>
        <taxon>Pseudomonadati</taxon>
        <taxon>Pseudomonadota</taxon>
        <taxon>Gammaproteobacteria</taxon>
        <taxon>Lysobacterales</taxon>
        <taxon>Rhodanobacteraceae</taxon>
        <taxon>Dyella</taxon>
    </lineage>
</organism>
<comment type="caution">
    <text evidence="1">The sequence shown here is derived from an EMBL/GenBank/DDBJ whole genome shotgun (WGS) entry which is preliminary data.</text>
</comment>